<dbReference type="Proteomes" id="UP000092460">
    <property type="component" value="Unassembled WGS sequence"/>
</dbReference>
<accession>A0A1B0B402</accession>
<dbReference type="EnsemblMetazoa" id="GPPI018120-RA">
    <property type="protein sequence ID" value="GPPI018120-PA"/>
    <property type="gene ID" value="GPPI018120"/>
</dbReference>
<proteinExistence type="predicted"/>
<organism evidence="1 2">
    <name type="scientific">Glossina palpalis gambiensis</name>
    <dbReference type="NCBI Taxonomy" id="67801"/>
    <lineage>
        <taxon>Eukaryota</taxon>
        <taxon>Metazoa</taxon>
        <taxon>Ecdysozoa</taxon>
        <taxon>Arthropoda</taxon>
        <taxon>Hexapoda</taxon>
        <taxon>Insecta</taxon>
        <taxon>Pterygota</taxon>
        <taxon>Neoptera</taxon>
        <taxon>Endopterygota</taxon>
        <taxon>Diptera</taxon>
        <taxon>Brachycera</taxon>
        <taxon>Muscomorpha</taxon>
        <taxon>Hippoboscoidea</taxon>
        <taxon>Glossinidae</taxon>
        <taxon>Glossina</taxon>
    </lineage>
</organism>
<name>A0A1B0B402_9MUSC</name>
<dbReference type="VEuPathDB" id="VectorBase:GPPI018120"/>
<dbReference type="EMBL" id="JXJN01008139">
    <property type="status" value="NOT_ANNOTATED_CDS"/>
    <property type="molecule type" value="Genomic_DNA"/>
</dbReference>
<protein>
    <submittedName>
        <fullName evidence="1">Uncharacterized protein</fullName>
    </submittedName>
</protein>
<dbReference type="AlphaFoldDB" id="A0A1B0B402"/>
<keyword evidence="2" id="KW-1185">Reference proteome</keyword>
<evidence type="ECO:0000313" key="2">
    <source>
        <dbReference type="Proteomes" id="UP000092460"/>
    </source>
</evidence>
<reference evidence="1" key="2">
    <citation type="submission" date="2020-05" db="UniProtKB">
        <authorList>
            <consortium name="EnsemblMetazoa"/>
        </authorList>
    </citation>
    <scope>IDENTIFICATION</scope>
    <source>
        <strain evidence="1">IAEA</strain>
    </source>
</reference>
<sequence length="99" mass="10860">MAVEKYKERNEKKIVKLSEVAGKTDGRGQAKQLSLANVVKAKLCVTKAALLSILKPKVSQRREKIKLDITKDVHSEVLSGSNGIVAIVYGGEDERVRAK</sequence>
<evidence type="ECO:0000313" key="1">
    <source>
        <dbReference type="EnsemblMetazoa" id="GPPI018120-PA"/>
    </source>
</evidence>
<reference evidence="2" key="1">
    <citation type="submission" date="2015-01" db="EMBL/GenBank/DDBJ databases">
        <authorList>
            <person name="Aksoy S."/>
            <person name="Warren W."/>
            <person name="Wilson R.K."/>
        </authorList>
    </citation>
    <scope>NUCLEOTIDE SEQUENCE [LARGE SCALE GENOMIC DNA]</scope>
    <source>
        <strain evidence="2">IAEA</strain>
    </source>
</reference>